<dbReference type="EMBL" id="JAAQPF010000062">
    <property type="protein sequence ID" value="KAF5717830.1"/>
    <property type="molecule type" value="Genomic_DNA"/>
</dbReference>
<feature type="transmembrane region" description="Helical" evidence="1">
    <location>
        <begin position="203"/>
        <end position="225"/>
    </location>
</feature>
<dbReference type="AlphaFoldDB" id="A0A8H5YS05"/>
<protein>
    <submittedName>
        <fullName evidence="2">Uncharacterized protein</fullName>
    </submittedName>
</protein>
<feature type="transmembrane region" description="Helical" evidence="1">
    <location>
        <begin position="25"/>
        <end position="44"/>
    </location>
</feature>
<proteinExistence type="predicted"/>
<dbReference type="Proteomes" id="UP000532311">
    <property type="component" value="Unassembled WGS sequence"/>
</dbReference>
<gene>
    <name evidence="2" type="ORF">FGLOB1_1938</name>
</gene>
<organism evidence="2 3">
    <name type="scientific">Fusarium globosum</name>
    <dbReference type="NCBI Taxonomy" id="78864"/>
    <lineage>
        <taxon>Eukaryota</taxon>
        <taxon>Fungi</taxon>
        <taxon>Dikarya</taxon>
        <taxon>Ascomycota</taxon>
        <taxon>Pezizomycotina</taxon>
        <taxon>Sordariomycetes</taxon>
        <taxon>Hypocreomycetidae</taxon>
        <taxon>Hypocreales</taxon>
        <taxon>Nectriaceae</taxon>
        <taxon>Fusarium</taxon>
        <taxon>Fusarium fujikuroi species complex</taxon>
    </lineage>
</organism>
<reference evidence="2 3" key="1">
    <citation type="submission" date="2020-05" db="EMBL/GenBank/DDBJ databases">
        <title>Identification and distribution of gene clusters putatively required for synthesis of sphingolipid metabolism inhibitors in phylogenetically diverse species of the filamentous fungus Fusarium.</title>
        <authorList>
            <person name="Kim H.-S."/>
            <person name="Busman M."/>
            <person name="Brown D.W."/>
            <person name="Divon H."/>
            <person name="Uhlig S."/>
            <person name="Proctor R.H."/>
        </authorList>
    </citation>
    <scope>NUCLEOTIDE SEQUENCE [LARGE SCALE GENOMIC DNA]</scope>
    <source>
        <strain evidence="2 3">NRRL 26131</strain>
    </source>
</reference>
<evidence type="ECO:0000256" key="1">
    <source>
        <dbReference type="SAM" id="Phobius"/>
    </source>
</evidence>
<comment type="caution">
    <text evidence="2">The sequence shown here is derived from an EMBL/GenBank/DDBJ whole genome shotgun (WGS) entry which is preliminary data.</text>
</comment>
<keyword evidence="1" id="KW-0472">Membrane</keyword>
<evidence type="ECO:0000313" key="3">
    <source>
        <dbReference type="Proteomes" id="UP000532311"/>
    </source>
</evidence>
<keyword evidence="1" id="KW-0812">Transmembrane</keyword>
<keyword evidence="3" id="KW-1185">Reference proteome</keyword>
<feature type="transmembrane region" description="Helical" evidence="1">
    <location>
        <begin position="50"/>
        <end position="68"/>
    </location>
</feature>
<feature type="transmembrane region" description="Helical" evidence="1">
    <location>
        <begin position="175"/>
        <end position="197"/>
    </location>
</feature>
<name>A0A8H5YS05_9HYPO</name>
<feature type="transmembrane region" description="Helical" evidence="1">
    <location>
        <begin position="303"/>
        <end position="321"/>
    </location>
</feature>
<accession>A0A8H5YS05</accession>
<keyword evidence="1" id="KW-1133">Transmembrane helix</keyword>
<sequence>MEPRNPNWTAAPDQFRTQWVSPGDVFSVLLILGADVIQLALAATSGSLPFTPVAFSFGWVAYGITALLGSLGENRLIRCAPEMTLRIFNLKSGYSRENRSWLLARLFTTYAYWRPEQLVAGLKITLKNPDPLPAAETVQADAALCVAIYKLRRNGENPTAKSPQGRAMTWGLRSLLWWSGIGVSALQLGVAAVPFGIYQDWSIFMATVVGTILAYITASLPQWALEKWHARESSLKAVALTPGNGSQEVIIVQGEPNSLDLEDLACGRAPKDMKSTRVLTFLLSFAWIILLITCTGIRENTWFLLAVGGLGILHNLVVAAVPRSPASLGLPLDLGNPAVYTDFKVMFTLMKLELAHPGYGRALLGEFFPGGLMDWEKEWWDSEDTEDRLQKLTSKRNAAEVKLWRLIMKNRQEDFGASMKDSAPANRGINV</sequence>
<evidence type="ECO:0000313" key="2">
    <source>
        <dbReference type="EMBL" id="KAF5717830.1"/>
    </source>
</evidence>
<feature type="transmembrane region" description="Helical" evidence="1">
    <location>
        <begin position="278"/>
        <end position="297"/>
    </location>
</feature>